<dbReference type="NCBIfam" id="TIGR01950">
    <property type="entry name" value="SoxR"/>
    <property type="match status" value="1"/>
</dbReference>
<dbReference type="Proteomes" id="UP001501170">
    <property type="component" value="Unassembled WGS sequence"/>
</dbReference>
<comment type="caution">
    <text evidence="10">The sequence shown here is derived from an EMBL/GenBank/DDBJ whole genome shotgun (WGS) entry which is preliminary data.</text>
</comment>
<dbReference type="InterPro" id="IPR009061">
    <property type="entry name" value="DNA-bd_dom_put_sf"/>
</dbReference>
<evidence type="ECO:0000313" key="10">
    <source>
        <dbReference type="EMBL" id="GAA2377440.1"/>
    </source>
</evidence>
<dbReference type="InterPro" id="IPR010211">
    <property type="entry name" value="Redox-sen_tscrpt-act_SoxR"/>
</dbReference>
<dbReference type="Pfam" id="PF09278">
    <property type="entry name" value="MerR-DNA-bind"/>
    <property type="match status" value="1"/>
</dbReference>
<evidence type="ECO:0000256" key="1">
    <source>
        <dbReference type="ARBA" id="ARBA00022714"/>
    </source>
</evidence>
<keyword evidence="1" id="KW-0001">2Fe-2S</keyword>
<evidence type="ECO:0000313" key="11">
    <source>
        <dbReference type="Proteomes" id="UP001501170"/>
    </source>
</evidence>
<keyword evidence="2" id="KW-0479">Metal-binding</keyword>
<keyword evidence="3" id="KW-0408">Iron</keyword>
<evidence type="ECO:0000256" key="8">
    <source>
        <dbReference type="SAM" id="MobiDB-lite"/>
    </source>
</evidence>
<dbReference type="SUPFAM" id="SSF46955">
    <property type="entry name" value="Putative DNA-binding domain"/>
    <property type="match status" value="1"/>
</dbReference>
<dbReference type="CDD" id="cd01110">
    <property type="entry name" value="HTH_SoxR"/>
    <property type="match status" value="1"/>
</dbReference>
<evidence type="ECO:0000256" key="2">
    <source>
        <dbReference type="ARBA" id="ARBA00022723"/>
    </source>
</evidence>
<dbReference type="InterPro" id="IPR047057">
    <property type="entry name" value="MerR_fam"/>
</dbReference>
<keyword evidence="5" id="KW-0805">Transcription regulation</keyword>
<dbReference type="Gene3D" id="1.10.1660.10">
    <property type="match status" value="1"/>
</dbReference>
<name>A0ABP5UE80_9ACTN</name>
<reference evidence="11" key="1">
    <citation type="journal article" date="2019" name="Int. J. Syst. Evol. Microbiol.">
        <title>The Global Catalogue of Microorganisms (GCM) 10K type strain sequencing project: providing services to taxonomists for standard genome sequencing and annotation.</title>
        <authorList>
            <consortium name="The Broad Institute Genomics Platform"/>
            <consortium name="The Broad Institute Genome Sequencing Center for Infectious Disease"/>
            <person name="Wu L."/>
            <person name="Ma J."/>
        </authorList>
    </citation>
    <scope>NUCLEOTIDE SEQUENCE [LARGE SCALE GENOMIC DNA]</scope>
    <source>
        <strain evidence="11">JCM 16227</strain>
    </source>
</reference>
<dbReference type="RefSeq" id="WP_278126731.1">
    <property type="nucleotide sequence ID" value="NZ_BAAARB010000006.1"/>
</dbReference>
<accession>A0ABP5UE80</accession>
<keyword evidence="7" id="KW-0804">Transcription</keyword>
<evidence type="ECO:0000256" key="6">
    <source>
        <dbReference type="ARBA" id="ARBA00023125"/>
    </source>
</evidence>
<dbReference type="PANTHER" id="PTHR30204:SF0">
    <property type="entry name" value="REDOX-SENSITIVE TRANSCRIPTIONAL ACTIVATOR SOXR"/>
    <property type="match status" value="1"/>
</dbReference>
<dbReference type="PROSITE" id="PS50937">
    <property type="entry name" value="HTH_MERR_2"/>
    <property type="match status" value="1"/>
</dbReference>
<feature type="region of interest" description="Disordered" evidence="8">
    <location>
        <begin position="135"/>
        <end position="154"/>
    </location>
</feature>
<keyword evidence="6" id="KW-0238">DNA-binding</keyword>
<proteinExistence type="predicted"/>
<organism evidence="10 11">
    <name type="scientific">Gordonia cholesterolivorans</name>
    <dbReference type="NCBI Taxonomy" id="559625"/>
    <lineage>
        <taxon>Bacteria</taxon>
        <taxon>Bacillati</taxon>
        <taxon>Actinomycetota</taxon>
        <taxon>Actinomycetes</taxon>
        <taxon>Mycobacteriales</taxon>
        <taxon>Gordoniaceae</taxon>
        <taxon>Gordonia</taxon>
    </lineage>
</organism>
<evidence type="ECO:0000256" key="5">
    <source>
        <dbReference type="ARBA" id="ARBA00023015"/>
    </source>
</evidence>
<keyword evidence="11" id="KW-1185">Reference proteome</keyword>
<evidence type="ECO:0000256" key="7">
    <source>
        <dbReference type="ARBA" id="ARBA00023163"/>
    </source>
</evidence>
<evidence type="ECO:0000259" key="9">
    <source>
        <dbReference type="PROSITE" id="PS50937"/>
    </source>
</evidence>
<dbReference type="Pfam" id="PF00376">
    <property type="entry name" value="MerR"/>
    <property type="match status" value="1"/>
</dbReference>
<feature type="domain" description="HTH merR-type" evidence="9">
    <location>
        <begin position="10"/>
        <end position="78"/>
    </location>
</feature>
<dbReference type="PANTHER" id="PTHR30204">
    <property type="entry name" value="REDOX-CYCLING DRUG-SENSING TRANSCRIPTIONAL ACTIVATOR SOXR"/>
    <property type="match status" value="1"/>
</dbReference>
<gene>
    <name evidence="10" type="primary">soxR</name>
    <name evidence="10" type="ORF">GCM10009855_16130</name>
</gene>
<dbReference type="InterPro" id="IPR000551">
    <property type="entry name" value="MerR-type_HTH_dom"/>
</dbReference>
<dbReference type="PRINTS" id="PR00040">
    <property type="entry name" value="HTHMERR"/>
</dbReference>
<dbReference type="EMBL" id="BAAARB010000006">
    <property type="protein sequence ID" value="GAA2377440.1"/>
    <property type="molecule type" value="Genomic_DNA"/>
</dbReference>
<protein>
    <submittedName>
        <fullName evidence="10">Redox-sensitive transcriptional activator SoxR</fullName>
    </submittedName>
</protein>
<sequence length="154" mass="16895">MAESSPRGAWLKPGQVADRAGVAVSTLHYYEQIGLITSRRTAGNRREYRRDTLRLVAFIRASQTLGIPLARIKAALDALPHDKPPTRQDWARLAQDWRADLDRRIAGLVALRDDLADCIGCGCLSLTECPYVNPGDVLGEQGPGPRRLPPATRG</sequence>
<dbReference type="SMART" id="SM00422">
    <property type="entry name" value="HTH_MERR"/>
    <property type="match status" value="1"/>
</dbReference>
<dbReference type="InterPro" id="IPR015358">
    <property type="entry name" value="Tscrpt_reg_MerR_DNA-bd"/>
</dbReference>
<dbReference type="PROSITE" id="PS00552">
    <property type="entry name" value="HTH_MERR_1"/>
    <property type="match status" value="1"/>
</dbReference>
<evidence type="ECO:0000256" key="4">
    <source>
        <dbReference type="ARBA" id="ARBA00023014"/>
    </source>
</evidence>
<evidence type="ECO:0000256" key="3">
    <source>
        <dbReference type="ARBA" id="ARBA00023004"/>
    </source>
</evidence>
<keyword evidence="4" id="KW-0411">Iron-sulfur</keyword>